<keyword evidence="1" id="KW-0472">Membrane</keyword>
<proteinExistence type="predicted"/>
<name>A0A918GQE3_9PSEU</name>
<reference evidence="2" key="1">
    <citation type="journal article" date="2014" name="Int. J. Syst. Evol. Microbiol.">
        <title>Complete genome sequence of Corynebacterium casei LMG S-19264T (=DSM 44701T), isolated from a smear-ripened cheese.</title>
        <authorList>
            <consortium name="US DOE Joint Genome Institute (JGI-PGF)"/>
            <person name="Walter F."/>
            <person name="Albersmeier A."/>
            <person name="Kalinowski J."/>
            <person name="Ruckert C."/>
        </authorList>
    </citation>
    <scope>NUCLEOTIDE SEQUENCE</scope>
    <source>
        <strain evidence="2">JCM 3276</strain>
    </source>
</reference>
<protein>
    <submittedName>
        <fullName evidence="2">Uncharacterized protein</fullName>
    </submittedName>
</protein>
<sequence length="187" mass="20347">MEWIAENRMVALIAACEVGFWVVLGAGLLARYVLKWRRTSVVLLLCTPVLDVVLLVAAAVDIGGGGEAGLQHALGTIYLGFSVVFGPGLIRWADARVAHRFAGGPPPRKVPKSGPVRLAHEWREWGKCVAACAIAAAAILFLSYVVGTPDRTEALWRDCLPRLELLIGVWFVLGPLWKLLDRRKVSA</sequence>
<comment type="caution">
    <text evidence="2">The sequence shown here is derived from an EMBL/GenBank/DDBJ whole genome shotgun (WGS) entry which is preliminary data.</text>
</comment>
<accession>A0A918GQE3</accession>
<feature type="transmembrane region" description="Helical" evidence="1">
    <location>
        <begin position="12"/>
        <end position="34"/>
    </location>
</feature>
<keyword evidence="1" id="KW-1133">Transmembrane helix</keyword>
<evidence type="ECO:0000313" key="3">
    <source>
        <dbReference type="Proteomes" id="UP000660680"/>
    </source>
</evidence>
<gene>
    <name evidence="2" type="ORF">GCM10010171_55420</name>
</gene>
<dbReference type="Proteomes" id="UP000660680">
    <property type="component" value="Unassembled WGS sequence"/>
</dbReference>
<feature type="transmembrane region" description="Helical" evidence="1">
    <location>
        <begin position="165"/>
        <end position="180"/>
    </location>
</feature>
<evidence type="ECO:0000256" key="1">
    <source>
        <dbReference type="SAM" id="Phobius"/>
    </source>
</evidence>
<keyword evidence="1" id="KW-0812">Transmembrane</keyword>
<reference evidence="2" key="2">
    <citation type="submission" date="2020-09" db="EMBL/GenBank/DDBJ databases">
        <authorList>
            <person name="Sun Q."/>
            <person name="Ohkuma M."/>
        </authorList>
    </citation>
    <scope>NUCLEOTIDE SEQUENCE</scope>
    <source>
        <strain evidence="2">JCM 3276</strain>
    </source>
</reference>
<feature type="transmembrane region" description="Helical" evidence="1">
    <location>
        <begin position="125"/>
        <end position="145"/>
    </location>
</feature>
<feature type="transmembrane region" description="Helical" evidence="1">
    <location>
        <begin position="72"/>
        <end position="90"/>
    </location>
</feature>
<keyword evidence="3" id="KW-1185">Reference proteome</keyword>
<dbReference type="AlphaFoldDB" id="A0A918GQE3"/>
<dbReference type="EMBL" id="BMRB01000006">
    <property type="protein sequence ID" value="GGS53072.1"/>
    <property type="molecule type" value="Genomic_DNA"/>
</dbReference>
<dbReference type="RefSeq" id="WP_229787563.1">
    <property type="nucleotide sequence ID" value="NZ_BMRB01000006.1"/>
</dbReference>
<feature type="transmembrane region" description="Helical" evidence="1">
    <location>
        <begin position="41"/>
        <end position="60"/>
    </location>
</feature>
<evidence type="ECO:0000313" key="2">
    <source>
        <dbReference type="EMBL" id="GGS53072.1"/>
    </source>
</evidence>
<organism evidence="2 3">
    <name type="scientific">Actinokineospora fastidiosa</name>
    <dbReference type="NCBI Taxonomy" id="1816"/>
    <lineage>
        <taxon>Bacteria</taxon>
        <taxon>Bacillati</taxon>
        <taxon>Actinomycetota</taxon>
        <taxon>Actinomycetes</taxon>
        <taxon>Pseudonocardiales</taxon>
        <taxon>Pseudonocardiaceae</taxon>
        <taxon>Actinokineospora</taxon>
    </lineage>
</organism>